<name>V6M524_9EUKA</name>
<accession>V6M524</accession>
<sequence>MYVYNQVSRLQQIIISQTIQWKYRHTSMETQNRNYCKYGTPNLARTDLLQSLNTAIRLIADLDTTMELIEIRTCHIQNLISAENTQNSKRATNCVTICAYQQQFIRPWYETQLGGDGIAKIIIGNLVMVEAIYGSLILIQLKNSKTVASQSYSYYFLIKKQNKT</sequence>
<protein>
    <submittedName>
        <fullName evidence="1">Uncharacterized protein</fullName>
    </submittedName>
</protein>
<dbReference type="AlphaFoldDB" id="V6M524"/>
<evidence type="ECO:0000313" key="1">
    <source>
        <dbReference type="EMBL" id="EST48459.1"/>
    </source>
</evidence>
<proteinExistence type="predicted"/>
<gene>
    <name evidence="1" type="ORF">SS50377_11408</name>
</gene>
<dbReference type="EMBL" id="KI545985">
    <property type="protein sequence ID" value="EST48459.1"/>
    <property type="molecule type" value="Genomic_DNA"/>
</dbReference>
<reference evidence="1" key="1">
    <citation type="journal article" date="2014" name="PLoS Genet.">
        <title>The Genome of Spironucleus salmonicida Highlights a Fish Pathogen Adapted to Fluctuating Environments.</title>
        <authorList>
            <person name="Xu F."/>
            <person name="Jerlstrom-Hultqvist J."/>
            <person name="Einarsson E."/>
            <person name="Astvaldsson A."/>
            <person name="Svard S.G."/>
            <person name="Andersson J.O."/>
        </authorList>
    </citation>
    <scope>NUCLEOTIDE SEQUENCE</scope>
</reference>
<organism evidence="1">
    <name type="scientific">Spironucleus salmonicida</name>
    <dbReference type="NCBI Taxonomy" id="348837"/>
    <lineage>
        <taxon>Eukaryota</taxon>
        <taxon>Metamonada</taxon>
        <taxon>Diplomonadida</taxon>
        <taxon>Hexamitidae</taxon>
        <taxon>Hexamitinae</taxon>
        <taxon>Spironucleus</taxon>
    </lineage>
</organism>